<keyword evidence="3" id="KW-0378">Hydrolase</keyword>
<dbReference type="Gene3D" id="3.40.50.1820">
    <property type="entry name" value="alpha/beta hydrolase"/>
    <property type="match status" value="1"/>
</dbReference>
<protein>
    <submittedName>
        <fullName evidence="3">Alpha/beta hydrolase</fullName>
    </submittedName>
</protein>
<dbReference type="SUPFAM" id="SSF53474">
    <property type="entry name" value="alpha/beta-Hydrolases"/>
    <property type="match status" value="1"/>
</dbReference>
<feature type="region of interest" description="Disordered" evidence="1">
    <location>
        <begin position="1"/>
        <end position="41"/>
    </location>
</feature>
<feature type="compositionally biased region" description="Pro residues" evidence="1">
    <location>
        <begin position="24"/>
        <end position="39"/>
    </location>
</feature>
<proteinExistence type="predicted"/>
<name>A0ABP9LF41_9ACTN</name>
<gene>
    <name evidence="3" type="ORF">GCM10023336_64250</name>
</gene>
<evidence type="ECO:0000256" key="1">
    <source>
        <dbReference type="SAM" id="MobiDB-lite"/>
    </source>
</evidence>
<organism evidence="3 4">
    <name type="scientific">Streptomyces similanensis</name>
    <dbReference type="NCBI Taxonomy" id="1274988"/>
    <lineage>
        <taxon>Bacteria</taxon>
        <taxon>Bacillati</taxon>
        <taxon>Actinomycetota</taxon>
        <taxon>Actinomycetes</taxon>
        <taxon>Kitasatosporales</taxon>
        <taxon>Streptomycetaceae</taxon>
        <taxon>Streptomyces</taxon>
    </lineage>
</organism>
<accession>A0ABP9LF41</accession>
<dbReference type="Pfam" id="PF12146">
    <property type="entry name" value="Hydrolase_4"/>
    <property type="match status" value="1"/>
</dbReference>
<keyword evidence="4" id="KW-1185">Reference proteome</keyword>
<feature type="domain" description="Serine aminopeptidase S33" evidence="2">
    <location>
        <begin position="71"/>
        <end position="178"/>
    </location>
</feature>
<evidence type="ECO:0000259" key="2">
    <source>
        <dbReference type="Pfam" id="PF12146"/>
    </source>
</evidence>
<dbReference type="InterPro" id="IPR029058">
    <property type="entry name" value="AB_hydrolase_fold"/>
</dbReference>
<comment type="caution">
    <text evidence="3">The sequence shown here is derived from an EMBL/GenBank/DDBJ whole genome shotgun (WGS) entry which is preliminary data.</text>
</comment>
<feature type="compositionally biased region" description="Basic and acidic residues" evidence="1">
    <location>
        <begin position="1"/>
        <end position="15"/>
    </location>
</feature>
<dbReference type="InterPro" id="IPR022742">
    <property type="entry name" value="Hydrolase_4"/>
</dbReference>
<evidence type="ECO:0000313" key="3">
    <source>
        <dbReference type="EMBL" id="GAA5075269.1"/>
    </source>
</evidence>
<reference evidence="4" key="1">
    <citation type="journal article" date="2019" name="Int. J. Syst. Evol. Microbiol.">
        <title>The Global Catalogue of Microorganisms (GCM) 10K type strain sequencing project: providing services to taxonomists for standard genome sequencing and annotation.</title>
        <authorList>
            <consortium name="The Broad Institute Genomics Platform"/>
            <consortium name="The Broad Institute Genome Sequencing Center for Infectious Disease"/>
            <person name="Wu L."/>
            <person name="Ma J."/>
        </authorList>
    </citation>
    <scope>NUCLEOTIDE SEQUENCE [LARGE SCALE GENOMIC DNA]</scope>
    <source>
        <strain evidence="4">JCM 18410</strain>
    </source>
</reference>
<evidence type="ECO:0000313" key="4">
    <source>
        <dbReference type="Proteomes" id="UP001500124"/>
    </source>
</evidence>
<sequence>MSVHPDEPDFPRARTDVPVGAVPSAPPVSAPARPAPGGPYPAGSGHEVRPVVLDAHGIPLSGLLAQPAQGSPRAVVVALHGAGMRAGYFDNRARPGLSLLALGAELGCTVLALDRPGYGASARVLPRGQSLAGQTAALYAALSAFARDHDTGAGCFLLAHSSGGRLALSAAAAPHPAVRLLGLDVSGLGSAFAAVPDDLPGPGRAGAWRRHWGALRLYPPDAFRLGQRLVTPVPTLEARETALWPGVYADLAGRVRVPVRFTFAEQEQWWRCDGEAVRTLIAPLAAPRVVVDRLPDAGHNISLGWAARTYHLRALAFLEECLLARDAAPAVR</sequence>
<dbReference type="EMBL" id="BAABKC010000112">
    <property type="protein sequence ID" value="GAA5075269.1"/>
    <property type="molecule type" value="Genomic_DNA"/>
</dbReference>
<dbReference type="Proteomes" id="UP001500124">
    <property type="component" value="Unassembled WGS sequence"/>
</dbReference>
<dbReference type="GO" id="GO:0016787">
    <property type="term" value="F:hydrolase activity"/>
    <property type="evidence" value="ECO:0007669"/>
    <property type="project" value="UniProtKB-KW"/>
</dbReference>